<comment type="caution">
    <text evidence="1">The sequence shown here is derived from an EMBL/GenBank/DDBJ whole genome shotgun (WGS) entry which is preliminary data.</text>
</comment>
<proteinExistence type="predicted"/>
<organism evidence="1 2">
    <name type="scientific">Candidatus Methylacidithermus pantelleriae</name>
    <dbReference type="NCBI Taxonomy" id="2744239"/>
    <lineage>
        <taxon>Bacteria</taxon>
        <taxon>Pseudomonadati</taxon>
        <taxon>Verrucomicrobiota</taxon>
        <taxon>Methylacidiphilae</taxon>
        <taxon>Methylacidiphilales</taxon>
        <taxon>Methylacidiphilaceae</taxon>
        <taxon>Candidatus Methylacidithermus</taxon>
    </lineage>
</organism>
<evidence type="ECO:0000313" key="1">
    <source>
        <dbReference type="EMBL" id="CAF0703831.1"/>
    </source>
</evidence>
<gene>
    <name evidence="1" type="ORF">MPNT_60114</name>
</gene>
<reference evidence="1" key="1">
    <citation type="submission" date="2021-02" db="EMBL/GenBank/DDBJ databases">
        <authorList>
            <person name="Cremers G."/>
            <person name="Picone N."/>
        </authorList>
    </citation>
    <scope>NUCLEOTIDE SEQUENCE</scope>
    <source>
        <strain evidence="1">PQ17</strain>
    </source>
</reference>
<accession>A0A8J2BPC0</accession>
<sequence length="143" mass="15336">MARVGKRLKAAHAAHAWLGGNWLSPVFVRQNAGLGRYPAFAGEPPARESSAALFVRRPGRSSLVAEWLAMVLGTVWDGRLAKAELADDASSEVSESFVGGKKRIQSIPLGLPRCTKAKGARSFLASARIEPVIGDTLEARKEK</sequence>
<dbReference type="EMBL" id="CAJNOB010000056">
    <property type="protein sequence ID" value="CAF0703831.1"/>
    <property type="molecule type" value="Genomic_DNA"/>
</dbReference>
<evidence type="ECO:0000313" key="2">
    <source>
        <dbReference type="Proteomes" id="UP000663859"/>
    </source>
</evidence>
<dbReference type="RefSeq" id="WP_174582465.1">
    <property type="nucleotide sequence ID" value="NZ_CAJNOB010000056.1"/>
</dbReference>
<dbReference type="AlphaFoldDB" id="A0A8J2BPC0"/>
<protein>
    <submittedName>
        <fullName evidence="1">Uncharacterized protein</fullName>
    </submittedName>
</protein>
<name>A0A8J2BPC0_9BACT</name>
<keyword evidence="2" id="KW-1185">Reference proteome</keyword>
<dbReference type="Proteomes" id="UP000663859">
    <property type="component" value="Unassembled WGS sequence"/>
</dbReference>